<dbReference type="Gene3D" id="3.30.1150.10">
    <property type="match status" value="1"/>
</dbReference>
<feature type="transmembrane region" description="Helical" evidence="2">
    <location>
        <begin position="5"/>
        <end position="25"/>
    </location>
</feature>
<comment type="caution">
    <text evidence="3">The sequence shown here is derived from an EMBL/GenBank/DDBJ whole genome shotgun (WGS) entry which is preliminary data.</text>
</comment>
<name>A0A3L9YNG5_9RHOB</name>
<keyword evidence="2" id="KW-1133">Transmembrane helix</keyword>
<feature type="compositionally biased region" description="Low complexity" evidence="1">
    <location>
        <begin position="52"/>
        <end position="72"/>
    </location>
</feature>
<protein>
    <submittedName>
        <fullName evidence="3">Energy transducer TonB</fullName>
    </submittedName>
</protein>
<feature type="region of interest" description="Disordered" evidence="1">
    <location>
        <begin position="52"/>
        <end position="104"/>
    </location>
</feature>
<dbReference type="RefSeq" id="WP_121896822.1">
    <property type="nucleotide sequence ID" value="NZ_RCNT01000001.1"/>
</dbReference>
<evidence type="ECO:0000256" key="2">
    <source>
        <dbReference type="SAM" id="Phobius"/>
    </source>
</evidence>
<dbReference type="OrthoDB" id="7161229at2"/>
<reference evidence="3 4" key="1">
    <citation type="submission" date="2018-10" db="EMBL/GenBank/DDBJ databases">
        <authorList>
            <person name="Jung H.S."/>
            <person name="Jeon C.O."/>
        </authorList>
    </citation>
    <scope>NUCLEOTIDE SEQUENCE [LARGE SCALE GENOMIC DNA]</scope>
    <source>
        <strain evidence="3 4">MA-7-27</strain>
    </source>
</reference>
<feature type="compositionally biased region" description="Low complexity" evidence="1">
    <location>
        <begin position="185"/>
        <end position="194"/>
    </location>
</feature>
<dbReference type="Proteomes" id="UP000281343">
    <property type="component" value="Unassembled WGS sequence"/>
</dbReference>
<evidence type="ECO:0000313" key="4">
    <source>
        <dbReference type="Proteomes" id="UP000281343"/>
    </source>
</evidence>
<sequence>MRRSLYASAGMHVGLIVWVAIGGIVRESDPVEFQVTGVSIISTSEFDAMTRPQTAPAAPVTDTPAAPEVTSPTPAPRPPEAEAPAPEVAQPAETAAPEAEATPDVADLQTPQAEVTDDIAALPSPPQGDPTAAPSATPTPQEAPRVAPTPAPVPEPEVETAPDVVEQPTTPEPSEAPVEEVTPSAPEEATTEIVTEAEEPSAGSIAPQASVRPTARPDRPAPVETAAPAPAETTPPASEEDPLAAAIADAVAEAASAPAPAGPAQPAGPPLTAGQRDGFRIAVQQCWNVGSLSSDALQTTVVVGVDMARDGRPETGSIRLIEATGGTNSGANQAFEAARRAIIRCGANGFDLPEESYDHWRSVEMVFNPEGMRLR</sequence>
<feature type="compositionally biased region" description="Low complexity" evidence="1">
    <location>
        <begin position="222"/>
        <end position="237"/>
    </location>
</feature>
<organism evidence="3 4">
    <name type="scientific">Rhodophyticola porphyridii</name>
    <dbReference type="NCBI Taxonomy" id="1852017"/>
    <lineage>
        <taxon>Bacteria</taxon>
        <taxon>Pseudomonadati</taxon>
        <taxon>Pseudomonadota</taxon>
        <taxon>Alphaproteobacteria</taxon>
        <taxon>Rhodobacterales</taxon>
        <taxon>Roseobacteraceae</taxon>
        <taxon>Rhodophyticola</taxon>
    </lineage>
</organism>
<keyword evidence="4" id="KW-1185">Reference proteome</keyword>
<keyword evidence="2" id="KW-0812">Transmembrane</keyword>
<feature type="compositionally biased region" description="Low complexity" evidence="1">
    <location>
        <begin position="82"/>
        <end position="104"/>
    </location>
</feature>
<proteinExistence type="predicted"/>
<evidence type="ECO:0000313" key="3">
    <source>
        <dbReference type="EMBL" id="RMA44230.1"/>
    </source>
</evidence>
<evidence type="ECO:0000256" key="1">
    <source>
        <dbReference type="SAM" id="MobiDB-lite"/>
    </source>
</evidence>
<feature type="region of interest" description="Disordered" evidence="1">
    <location>
        <begin position="119"/>
        <end position="238"/>
    </location>
</feature>
<dbReference type="EMBL" id="RCNT01000001">
    <property type="protein sequence ID" value="RMA44230.1"/>
    <property type="molecule type" value="Genomic_DNA"/>
</dbReference>
<accession>A0A3L9YNG5</accession>
<gene>
    <name evidence="3" type="ORF">D9R08_03075</name>
</gene>
<dbReference type="AlphaFoldDB" id="A0A3L9YNG5"/>
<keyword evidence="2" id="KW-0472">Membrane</keyword>
<feature type="compositionally biased region" description="Low complexity" evidence="1">
    <location>
        <begin position="130"/>
        <end position="146"/>
    </location>
</feature>